<dbReference type="InterPro" id="IPR004358">
    <property type="entry name" value="Sig_transdc_His_kin-like_C"/>
</dbReference>
<dbReference type="InterPro" id="IPR015943">
    <property type="entry name" value="WD40/YVTN_repeat-like_dom_sf"/>
</dbReference>
<name>A0ABV9QQT2_9GAMM</name>
<evidence type="ECO:0000256" key="2">
    <source>
        <dbReference type="ARBA" id="ARBA00012438"/>
    </source>
</evidence>
<dbReference type="PANTHER" id="PTHR43047:SF72">
    <property type="entry name" value="OSMOSENSING HISTIDINE PROTEIN KINASE SLN1"/>
    <property type="match status" value="1"/>
</dbReference>
<dbReference type="Gene3D" id="1.10.287.130">
    <property type="match status" value="1"/>
</dbReference>
<dbReference type="InterPro" id="IPR036890">
    <property type="entry name" value="HATPase_C_sf"/>
</dbReference>
<dbReference type="Pfam" id="PF07495">
    <property type="entry name" value="Y_Y_Y"/>
    <property type="match status" value="1"/>
</dbReference>
<feature type="modified residue" description="4-aspartylphosphate" evidence="6">
    <location>
        <position position="1114"/>
    </location>
</feature>
<keyword evidence="4" id="KW-0808">Transferase</keyword>
<dbReference type="Pfam" id="PF02518">
    <property type="entry name" value="HATPase_c"/>
    <property type="match status" value="1"/>
</dbReference>
<keyword evidence="3 6" id="KW-0597">Phosphoprotein</keyword>
<evidence type="ECO:0000256" key="3">
    <source>
        <dbReference type="ARBA" id="ARBA00022553"/>
    </source>
</evidence>
<comment type="caution">
    <text evidence="10">The sequence shown here is derived from an EMBL/GenBank/DDBJ whole genome shotgun (WGS) entry which is preliminary data.</text>
</comment>
<dbReference type="SUPFAM" id="SSF47384">
    <property type="entry name" value="Homodimeric domain of signal transducing histidine kinase"/>
    <property type="match status" value="1"/>
</dbReference>
<dbReference type="Gene3D" id="2.130.10.10">
    <property type="entry name" value="YVTN repeat-like/Quinoprotein amine dehydrogenase"/>
    <property type="match status" value="4"/>
</dbReference>
<accession>A0ABV9QQT2</accession>
<evidence type="ECO:0000256" key="6">
    <source>
        <dbReference type="PROSITE-ProRule" id="PRU00169"/>
    </source>
</evidence>
<dbReference type="PRINTS" id="PR00344">
    <property type="entry name" value="BCTRLSENSOR"/>
</dbReference>
<dbReference type="SMART" id="SM00448">
    <property type="entry name" value="REC"/>
    <property type="match status" value="1"/>
</dbReference>
<dbReference type="SUPFAM" id="SSF55874">
    <property type="entry name" value="ATPase domain of HSP90 chaperone/DNA topoisomerase II/histidine kinase"/>
    <property type="match status" value="1"/>
</dbReference>
<dbReference type="SUPFAM" id="SSF63829">
    <property type="entry name" value="Calcium-dependent phosphotriesterase"/>
    <property type="match status" value="3"/>
</dbReference>
<keyword evidence="5" id="KW-0418">Kinase</keyword>
<keyword evidence="7" id="KW-0812">Transmembrane</keyword>
<evidence type="ECO:0000313" key="10">
    <source>
        <dbReference type="EMBL" id="MFC4818739.1"/>
    </source>
</evidence>
<evidence type="ECO:0000256" key="4">
    <source>
        <dbReference type="ARBA" id="ARBA00022679"/>
    </source>
</evidence>
<dbReference type="Pfam" id="PF00512">
    <property type="entry name" value="HisKA"/>
    <property type="match status" value="1"/>
</dbReference>
<evidence type="ECO:0000313" key="11">
    <source>
        <dbReference type="Proteomes" id="UP001595886"/>
    </source>
</evidence>
<evidence type="ECO:0000259" key="9">
    <source>
        <dbReference type="PROSITE" id="PS50110"/>
    </source>
</evidence>
<dbReference type="Pfam" id="PF00072">
    <property type="entry name" value="Response_reg"/>
    <property type="match status" value="1"/>
</dbReference>
<dbReference type="CDD" id="cd00082">
    <property type="entry name" value="HisKA"/>
    <property type="match status" value="1"/>
</dbReference>
<dbReference type="InterPro" id="IPR005467">
    <property type="entry name" value="His_kinase_dom"/>
</dbReference>
<protein>
    <recommendedName>
        <fullName evidence="2">histidine kinase</fullName>
        <ecNumber evidence="2">2.7.13.3</ecNumber>
    </recommendedName>
</protein>
<dbReference type="Gene3D" id="2.60.40.10">
    <property type="entry name" value="Immunoglobulins"/>
    <property type="match status" value="1"/>
</dbReference>
<gene>
    <name evidence="10" type="ORF">ACFO6Q_00270</name>
</gene>
<dbReference type="SMART" id="SM00388">
    <property type="entry name" value="HisKA"/>
    <property type="match status" value="1"/>
</dbReference>
<evidence type="ECO:0000259" key="8">
    <source>
        <dbReference type="PROSITE" id="PS50109"/>
    </source>
</evidence>
<dbReference type="PROSITE" id="PS50109">
    <property type="entry name" value="HIS_KIN"/>
    <property type="match status" value="1"/>
</dbReference>
<dbReference type="Proteomes" id="UP001595886">
    <property type="component" value="Unassembled WGS sequence"/>
</dbReference>
<dbReference type="InterPro" id="IPR001789">
    <property type="entry name" value="Sig_transdc_resp-reg_receiver"/>
</dbReference>
<organism evidence="10 11">
    <name type="scientific">Dokdonella ginsengisoli</name>
    <dbReference type="NCBI Taxonomy" id="363846"/>
    <lineage>
        <taxon>Bacteria</taxon>
        <taxon>Pseudomonadati</taxon>
        <taxon>Pseudomonadota</taxon>
        <taxon>Gammaproteobacteria</taxon>
        <taxon>Lysobacterales</taxon>
        <taxon>Rhodanobacteraceae</taxon>
        <taxon>Dokdonella</taxon>
    </lineage>
</organism>
<sequence>MFAFAALVASIAVAAPPPAAPQFVPLTVADGLPSSVAYKTVQDRDGFVWIGTQDGLARYDGVGFRVFRHDPADPASLPSNDVSALLIDRAGRLWCGGEATGLNRLEPDGRSFRHWMHRPNELGTLGSNDLFTIAEDADGAIWVGTYLGGLNRLLPDGSFQRYDHDAEDPDSLRSTSVISLYPDARKRLWIGTDDGVDVLGTDGRLVHVELPPATQRPGSTKVSSIVADKDGGVVIGTTKGLFRVDANLRYVEEIAATPAPLRVLAMARGEGDALWIGASGGLVRRDALGLHRYGAVEAAPGSYPGTRTMDIQRDAEGGTWFALFDGGVARLPPHWRNFATFRHVPGDAASLTRPRVKAFGVDRAGSIWAASGNDGLDRIDAASGLVERWGERLRLSGRPLYSVLPQDGDRIWVGTAVGLALYSLRELNAVELPTDLRRADALPPGIVDQLVRARDGSVWVSARGGGIARLAADPPRVLARYTPGDDRLANADVLALALDRDGLPWLATMDGVERYDPGRDRFVVVGGVPREPASALAFAADGSFWLHRLGALERYRPTAGGAELVRRLGAAEGWPSLTASALAVAADDSVWVTSPRGLWRVDASSGAIRRFDERDGLPSSEFLAGALLRADDGSLYAGTLHGMVGFDPAALQLQSPPSPLRLTQLRVRRSGRTLALDPALPVELAHDDFDLRVVARLLSYANPEANRYEARLDGFDPDWVEAERGERVYSQLPPGDYRLFLRAANADGAWSELGPLAVHVARPPWATPFAYALYALAVLLAGWAALGSWRARLRRRHADALAEERRHSAEQLVEAKSAFLATMGHEIRTPMTGVLGMSELLLATPLDERQRGYVGAIRQSGELMLRVVNDSLDLARIEAGKLALDAAPFDPAALLRDVATLQRPLAARKGLTLAVEVAGDAPRTVVGDALRVQQILLNLANNALKFTEHGGVTLALLRADDGVVFRVADSGPGMSEAVRARLFGRFEQADGITRRYGGSGLGLAICRELAQLMGGRIEVASAPGSGSVFDVRLPLAAAPPPDASAPSSPATSATRELRVLLVEDDATVADVVAGLLAQLGHRSVRAANGLAALAELKHAVSAAGEQHFDLALLDLDLPGVDGLQLARMVRAGERDARLPLVAITARSAGDEEAQIRAAGMDVLLRKPATLESLGRAIAAAMRA</sequence>
<dbReference type="Gene3D" id="3.40.50.2300">
    <property type="match status" value="1"/>
</dbReference>
<evidence type="ECO:0000256" key="5">
    <source>
        <dbReference type="ARBA" id="ARBA00022777"/>
    </source>
</evidence>
<dbReference type="RefSeq" id="WP_380018468.1">
    <property type="nucleotide sequence ID" value="NZ_JBHSHD010000001.1"/>
</dbReference>
<dbReference type="InterPro" id="IPR011110">
    <property type="entry name" value="Reg_prop"/>
</dbReference>
<dbReference type="EMBL" id="JBHSHD010000001">
    <property type="protein sequence ID" value="MFC4818739.1"/>
    <property type="molecule type" value="Genomic_DNA"/>
</dbReference>
<dbReference type="PANTHER" id="PTHR43047">
    <property type="entry name" value="TWO-COMPONENT HISTIDINE PROTEIN KINASE"/>
    <property type="match status" value="1"/>
</dbReference>
<keyword evidence="7" id="KW-0472">Membrane</keyword>
<keyword evidence="7" id="KW-1133">Transmembrane helix</keyword>
<keyword evidence="11" id="KW-1185">Reference proteome</keyword>
<evidence type="ECO:0000256" key="7">
    <source>
        <dbReference type="SAM" id="Phobius"/>
    </source>
</evidence>
<dbReference type="Gene3D" id="3.30.565.10">
    <property type="entry name" value="Histidine kinase-like ATPase, C-terminal domain"/>
    <property type="match status" value="1"/>
</dbReference>
<dbReference type="EC" id="2.7.13.3" evidence="2"/>
<dbReference type="InterPro" id="IPR011006">
    <property type="entry name" value="CheY-like_superfamily"/>
</dbReference>
<dbReference type="CDD" id="cd17546">
    <property type="entry name" value="REC_hyHK_CKI1_RcsC-like"/>
    <property type="match status" value="1"/>
</dbReference>
<dbReference type="SMART" id="SM00387">
    <property type="entry name" value="HATPase_c"/>
    <property type="match status" value="1"/>
</dbReference>
<reference evidence="11" key="1">
    <citation type="journal article" date="2019" name="Int. J. Syst. Evol. Microbiol.">
        <title>The Global Catalogue of Microorganisms (GCM) 10K type strain sequencing project: providing services to taxonomists for standard genome sequencing and annotation.</title>
        <authorList>
            <consortium name="The Broad Institute Genomics Platform"/>
            <consortium name="The Broad Institute Genome Sequencing Center for Infectious Disease"/>
            <person name="Wu L."/>
            <person name="Ma J."/>
        </authorList>
    </citation>
    <scope>NUCLEOTIDE SEQUENCE [LARGE SCALE GENOMIC DNA]</scope>
    <source>
        <strain evidence="11">CCUG 30340</strain>
    </source>
</reference>
<dbReference type="InterPro" id="IPR003594">
    <property type="entry name" value="HATPase_dom"/>
</dbReference>
<proteinExistence type="predicted"/>
<dbReference type="Pfam" id="PF07494">
    <property type="entry name" value="Reg_prop"/>
    <property type="match status" value="4"/>
</dbReference>
<dbReference type="InterPro" id="IPR011123">
    <property type="entry name" value="Y_Y_Y"/>
</dbReference>
<evidence type="ECO:0000256" key="1">
    <source>
        <dbReference type="ARBA" id="ARBA00000085"/>
    </source>
</evidence>
<comment type="catalytic activity">
    <reaction evidence="1">
        <text>ATP + protein L-histidine = ADP + protein N-phospho-L-histidine.</text>
        <dbReference type="EC" id="2.7.13.3"/>
    </reaction>
</comment>
<dbReference type="InterPro" id="IPR036097">
    <property type="entry name" value="HisK_dim/P_sf"/>
</dbReference>
<dbReference type="InterPro" id="IPR013783">
    <property type="entry name" value="Ig-like_fold"/>
</dbReference>
<dbReference type="CDD" id="cd16922">
    <property type="entry name" value="HATPase_EvgS-ArcB-TorS-like"/>
    <property type="match status" value="1"/>
</dbReference>
<feature type="transmembrane region" description="Helical" evidence="7">
    <location>
        <begin position="765"/>
        <end position="786"/>
    </location>
</feature>
<feature type="domain" description="Histidine kinase" evidence="8">
    <location>
        <begin position="822"/>
        <end position="1037"/>
    </location>
</feature>
<dbReference type="SUPFAM" id="SSF52172">
    <property type="entry name" value="CheY-like"/>
    <property type="match status" value="1"/>
</dbReference>
<feature type="domain" description="Response regulatory" evidence="9">
    <location>
        <begin position="1058"/>
        <end position="1181"/>
    </location>
</feature>
<dbReference type="InterPro" id="IPR003661">
    <property type="entry name" value="HisK_dim/P_dom"/>
</dbReference>
<dbReference type="PROSITE" id="PS50110">
    <property type="entry name" value="RESPONSE_REGULATORY"/>
    <property type="match status" value="1"/>
</dbReference>